<evidence type="ECO:0000313" key="3">
    <source>
        <dbReference type="EMBL" id="MDQ0466406.1"/>
    </source>
</evidence>
<keyword evidence="1" id="KW-0479">Metal-binding</keyword>
<dbReference type="InterPro" id="IPR051610">
    <property type="entry name" value="GPI/OXD"/>
</dbReference>
<dbReference type="InterPro" id="IPR011051">
    <property type="entry name" value="RmlC_Cupin_sf"/>
</dbReference>
<dbReference type="InterPro" id="IPR014710">
    <property type="entry name" value="RmlC-like_jellyroll"/>
</dbReference>
<evidence type="ECO:0000256" key="1">
    <source>
        <dbReference type="ARBA" id="ARBA00022723"/>
    </source>
</evidence>
<dbReference type="PANTHER" id="PTHR35848:SF9">
    <property type="entry name" value="SLL1358 PROTEIN"/>
    <property type="match status" value="1"/>
</dbReference>
<reference evidence="3 4" key="1">
    <citation type="submission" date="2023-07" db="EMBL/GenBank/DDBJ databases">
        <title>Genomic Encyclopedia of Type Strains, Phase IV (KMG-IV): sequencing the most valuable type-strain genomes for metagenomic binning, comparative biology and taxonomic classification.</title>
        <authorList>
            <person name="Goeker M."/>
        </authorList>
    </citation>
    <scope>NUCLEOTIDE SEQUENCE [LARGE SCALE GENOMIC DNA]</scope>
    <source>
        <strain evidence="3 4">DSM 18695</strain>
    </source>
</reference>
<dbReference type="Pfam" id="PF07883">
    <property type="entry name" value="Cupin_2"/>
    <property type="match status" value="1"/>
</dbReference>
<keyword evidence="4" id="KW-1185">Reference proteome</keyword>
<organism evidence="3 4">
    <name type="scientific">Caulobacter ginsengisoli</name>
    <dbReference type="NCBI Taxonomy" id="400775"/>
    <lineage>
        <taxon>Bacteria</taxon>
        <taxon>Pseudomonadati</taxon>
        <taxon>Pseudomonadota</taxon>
        <taxon>Alphaproteobacteria</taxon>
        <taxon>Caulobacterales</taxon>
        <taxon>Caulobacteraceae</taxon>
        <taxon>Caulobacter</taxon>
    </lineage>
</organism>
<feature type="domain" description="Cupin type-2" evidence="2">
    <location>
        <begin position="46"/>
        <end position="117"/>
    </location>
</feature>
<evidence type="ECO:0000313" key="4">
    <source>
        <dbReference type="Proteomes" id="UP001228905"/>
    </source>
</evidence>
<dbReference type="PANTHER" id="PTHR35848">
    <property type="entry name" value="OXALATE-BINDING PROTEIN"/>
    <property type="match status" value="1"/>
</dbReference>
<name>A0ABU0IWK7_9CAUL</name>
<protein>
    <submittedName>
        <fullName evidence="3">Cupin superfamily protein</fullName>
    </submittedName>
</protein>
<dbReference type="InterPro" id="IPR013096">
    <property type="entry name" value="Cupin_2"/>
</dbReference>
<gene>
    <name evidence="3" type="ORF">QO010_004199</name>
</gene>
<dbReference type="SUPFAM" id="SSF51182">
    <property type="entry name" value="RmlC-like cupins"/>
    <property type="match status" value="1"/>
</dbReference>
<proteinExistence type="predicted"/>
<comment type="caution">
    <text evidence="3">The sequence shown here is derived from an EMBL/GenBank/DDBJ whole genome shotgun (WGS) entry which is preliminary data.</text>
</comment>
<sequence length="154" mass="17042">MPKIDIAALPVRKGSTYPSPFDEPCRGRARQALGNAVGLDQFGVNLMRLEPGAWTSQRHWHTAEDEFVWILEGEVVLVENEGETVLRAGDCAAFKSGVANGHHLQNRSDRVALMLEVGTRDDVNDGCDYPDIDMIIRPGEDGLCRHRDGTPYPD</sequence>
<dbReference type="CDD" id="cd02224">
    <property type="entry name" value="cupin_SPO2919-like"/>
    <property type="match status" value="1"/>
</dbReference>
<dbReference type="RefSeq" id="WP_307352485.1">
    <property type="nucleotide sequence ID" value="NZ_JAUSVS010000011.1"/>
</dbReference>
<dbReference type="EMBL" id="JAUSVS010000011">
    <property type="protein sequence ID" value="MDQ0466406.1"/>
    <property type="molecule type" value="Genomic_DNA"/>
</dbReference>
<dbReference type="Proteomes" id="UP001228905">
    <property type="component" value="Unassembled WGS sequence"/>
</dbReference>
<accession>A0ABU0IWK7</accession>
<dbReference type="Gene3D" id="2.60.120.10">
    <property type="entry name" value="Jelly Rolls"/>
    <property type="match status" value="1"/>
</dbReference>
<evidence type="ECO:0000259" key="2">
    <source>
        <dbReference type="Pfam" id="PF07883"/>
    </source>
</evidence>